<dbReference type="NCBIfam" id="TIGR00745">
    <property type="entry name" value="apbA_panE"/>
    <property type="match status" value="1"/>
</dbReference>
<dbReference type="SUPFAM" id="SSF48179">
    <property type="entry name" value="6-phosphogluconate dehydrogenase C-terminal domain-like"/>
    <property type="match status" value="1"/>
</dbReference>
<evidence type="ECO:0000256" key="1">
    <source>
        <dbReference type="ARBA" id="ARBA00002919"/>
    </source>
</evidence>
<dbReference type="InterPro" id="IPR013332">
    <property type="entry name" value="KPR_N"/>
</dbReference>
<dbReference type="AlphaFoldDB" id="A0A9E6ZW21"/>
<dbReference type="InterPro" id="IPR013328">
    <property type="entry name" value="6PGD_dom2"/>
</dbReference>
<dbReference type="GO" id="GO:0008677">
    <property type="term" value="F:2-dehydropantoate 2-reductase activity"/>
    <property type="evidence" value="ECO:0007669"/>
    <property type="project" value="UniProtKB-EC"/>
</dbReference>
<keyword evidence="6 10" id="KW-0521">NADP</keyword>
<dbReference type="GO" id="GO:0005737">
    <property type="term" value="C:cytoplasm"/>
    <property type="evidence" value="ECO:0007669"/>
    <property type="project" value="TreeGrafter"/>
</dbReference>
<dbReference type="EMBL" id="CP094358">
    <property type="protein sequence ID" value="UOB16267.1"/>
    <property type="molecule type" value="Genomic_DNA"/>
</dbReference>
<dbReference type="Pfam" id="PF08546">
    <property type="entry name" value="ApbA_C"/>
    <property type="match status" value="1"/>
</dbReference>
<dbReference type="Gene3D" id="3.40.50.720">
    <property type="entry name" value="NAD(P)-binding Rossmann-like Domain"/>
    <property type="match status" value="1"/>
</dbReference>
<dbReference type="FunFam" id="3.40.50.720:FF:000307">
    <property type="entry name" value="2-dehydropantoate 2-reductase"/>
    <property type="match status" value="1"/>
</dbReference>
<dbReference type="RefSeq" id="WP_255841436.1">
    <property type="nucleotide sequence ID" value="NZ_CP094358.1"/>
</dbReference>
<evidence type="ECO:0000256" key="5">
    <source>
        <dbReference type="ARBA" id="ARBA00019465"/>
    </source>
</evidence>
<dbReference type="SUPFAM" id="SSF51735">
    <property type="entry name" value="NAD(P)-binding Rossmann-fold domains"/>
    <property type="match status" value="1"/>
</dbReference>
<evidence type="ECO:0000256" key="2">
    <source>
        <dbReference type="ARBA" id="ARBA00004994"/>
    </source>
</evidence>
<keyword evidence="7 10" id="KW-0560">Oxidoreductase</keyword>
<dbReference type="InterPro" id="IPR008927">
    <property type="entry name" value="6-PGluconate_DH-like_C_sf"/>
</dbReference>
<dbReference type="EC" id="1.1.1.169" evidence="4 10"/>
<dbReference type="PANTHER" id="PTHR21708">
    <property type="entry name" value="PROBABLE 2-DEHYDROPANTOATE 2-REDUCTASE"/>
    <property type="match status" value="1"/>
</dbReference>
<comment type="catalytic activity">
    <reaction evidence="9 10">
        <text>(R)-pantoate + NADP(+) = 2-dehydropantoate + NADPH + H(+)</text>
        <dbReference type="Rhea" id="RHEA:16233"/>
        <dbReference type="ChEBI" id="CHEBI:11561"/>
        <dbReference type="ChEBI" id="CHEBI:15378"/>
        <dbReference type="ChEBI" id="CHEBI:15980"/>
        <dbReference type="ChEBI" id="CHEBI:57783"/>
        <dbReference type="ChEBI" id="CHEBI:58349"/>
        <dbReference type="EC" id="1.1.1.169"/>
    </reaction>
</comment>
<feature type="domain" description="Ketopantoate reductase N-terminal" evidence="11">
    <location>
        <begin position="3"/>
        <end position="152"/>
    </location>
</feature>
<reference evidence="13" key="1">
    <citation type="submission" date="2022-03" db="EMBL/GenBank/DDBJ databases">
        <title>Description of Abyssus ytuae gen. nov., sp. nov., a novel member of the family Flavobacteriaceae isolated from the sediment of Mariana Trench.</title>
        <authorList>
            <person name="Zhang J."/>
            <person name="Xu X."/>
        </authorList>
    </citation>
    <scope>NUCLEOTIDE SEQUENCE</scope>
    <source>
        <strain evidence="13">MT3330</strain>
    </source>
</reference>
<evidence type="ECO:0000256" key="3">
    <source>
        <dbReference type="ARBA" id="ARBA00007870"/>
    </source>
</evidence>
<evidence type="ECO:0000259" key="11">
    <source>
        <dbReference type="Pfam" id="PF02558"/>
    </source>
</evidence>
<protein>
    <recommendedName>
        <fullName evidence="5 10">2-dehydropantoate 2-reductase</fullName>
        <ecNumber evidence="4 10">1.1.1.169</ecNumber>
    </recommendedName>
    <alternativeName>
        <fullName evidence="8 10">Ketopantoate reductase</fullName>
    </alternativeName>
</protein>
<evidence type="ECO:0000256" key="10">
    <source>
        <dbReference type="RuleBase" id="RU362068"/>
    </source>
</evidence>
<keyword evidence="14" id="KW-1185">Reference proteome</keyword>
<dbReference type="InterPro" id="IPR051402">
    <property type="entry name" value="KPR-Related"/>
</dbReference>
<sequence>MKIVVFGIGGVGGYFGGKIARTSNEVIFIARGEHLKTIREKGLAVKSIDGDFTIKPSLATSTVSDVGKADLILVCTKSWQVEEAAQAILPLLHDHTMVLPLQNGADNEEKLMKVIEKKHVLAGMCKIYSKVEAPGVINHFAFTPEIVFGEMNNEKTERIKKLDKIFKSAGFLSTIPDDIHVEIWKKYIFIATVSGMGALTRVPIKIMADDDYLNNLMRQAVFEIYQVARAKGVNLNEQITDGVMKFIEAQSAGSTASTQRDIMEGRPSELENFNGYVVKEGERLGIETPVNKIIYRLLLPQEKIARGL</sequence>
<organism evidence="13 14">
    <name type="scientific">Abyssalbus ytuae</name>
    <dbReference type="NCBI Taxonomy" id="2926907"/>
    <lineage>
        <taxon>Bacteria</taxon>
        <taxon>Pseudomonadati</taxon>
        <taxon>Bacteroidota</taxon>
        <taxon>Flavobacteriia</taxon>
        <taxon>Flavobacteriales</taxon>
        <taxon>Flavobacteriaceae</taxon>
        <taxon>Abyssalbus</taxon>
    </lineage>
</organism>
<feature type="domain" description="Ketopantoate reductase C-terminal" evidence="12">
    <location>
        <begin position="178"/>
        <end position="298"/>
    </location>
</feature>
<dbReference type="Proteomes" id="UP000831290">
    <property type="component" value="Chromosome"/>
</dbReference>
<evidence type="ECO:0000256" key="7">
    <source>
        <dbReference type="ARBA" id="ARBA00023002"/>
    </source>
</evidence>
<dbReference type="KEGG" id="fbm:MQE35_11015"/>
<gene>
    <name evidence="13" type="ORF">MQE35_11015</name>
</gene>
<dbReference type="InterPro" id="IPR036291">
    <property type="entry name" value="NAD(P)-bd_dom_sf"/>
</dbReference>
<accession>A0A9E6ZW21</accession>
<dbReference type="Gene3D" id="1.10.1040.10">
    <property type="entry name" value="N-(1-d-carboxylethyl)-l-norvaline Dehydrogenase, domain 2"/>
    <property type="match status" value="1"/>
</dbReference>
<dbReference type="Pfam" id="PF02558">
    <property type="entry name" value="ApbA"/>
    <property type="match status" value="1"/>
</dbReference>
<comment type="function">
    <text evidence="1 10">Catalyzes the NADPH-dependent reduction of ketopantoate into pantoic acid.</text>
</comment>
<evidence type="ECO:0000259" key="12">
    <source>
        <dbReference type="Pfam" id="PF08546"/>
    </source>
</evidence>
<dbReference type="GO" id="GO:0015940">
    <property type="term" value="P:pantothenate biosynthetic process"/>
    <property type="evidence" value="ECO:0007669"/>
    <property type="project" value="UniProtKB-KW"/>
</dbReference>
<name>A0A9E6ZW21_9FLAO</name>
<evidence type="ECO:0000256" key="6">
    <source>
        <dbReference type="ARBA" id="ARBA00022857"/>
    </source>
</evidence>
<evidence type="ECO:0000313" key="13">
    <source>
        <dbReference type="EMBL" id="UOB16267.1"/>
    </source>
</evidence>
<dbReference type="FunFam" id="1.10.1040.10:FF:000017">
    <property type="entry name" value="2-dehydropantoate 2-reductase"/>
    <property type="match status" value="1"/>
</dbReference>
<dbReference type="PANTHER" id="PTHR21708:SF26">
    <property type="entry name" value="2-DEHYDROPANTOATE 2-REDUCTASE"/>
    <property type="match status" value="1"/>
</dbReference>
<evidence type="ECO:0000256" key="4">
    <source>
        <dbReference type="ARBA" id="ARBA00013014"/>
    </source>
</evidence>
<keyword evidence="10" id="KW-0566">Pantothenate biosynthesis</keyword>
<evidence type="ECO:0000256" key="9">
    <source>
        <dbReference type="ARBA" id="ARBA00048793"/>
    </source>
</evidence>
<dbReference type="InterPro" id="IPR013752">
    <property type="entry name" value="KPA_reductase"/>
</dbReference>
<comment type="similarity">
    <text evidence="3 10">Belongs to the ketopantoate reductase family.</text>
</comment>
<proteinExistence type="inferred from homology"/>
<evidence type="ECO:0000256" key="8">
    <source>
        <dbReference type="ARBA" id="ARBA00032024"/>
    </source>
</evidence>
<evidence type="ECO:0000313" key="14">
    <source>
        <dbReference type="Proteomes" id="UP000831290"/>
    </source>
</evidence>
<comment type="pathway">
    <text evidence="2 10">Cofactor biosynthesis; (R)-pantothenate biosynthesis; (R)-pantoate from 3-methyl-2-oxobutanoate: step 2/2.</text>
</comment>
<dbReference type="InterPro" id="IPR003710">
    <property type="entry name" value="ApbA"/>
</dbReference>